<dbReference type="FunFam" id="3.30.565.10:FF:000078">
    <property type="entry name" value="Two-component sensor histidine kinase"/>
    <property type="match status" value="1"/>
</dbReference>
<evidence type="ECO:0000313" key="15">
    <source>
        <dbReference type="EMBL" id="OSM07095.1"/>
    </source>
</evidence>
<evidence type="ECO:0000256" key="6">
    <source>
        <dbReference type="ARBA" id="ARBA00022692"/>
    </source>
</evidence>
<dbReference type="CDD" id="cd17546">
    <property type="entry name" value="REC_hyHK_CKI1_RcsC-like"/>
    <property type="match status" value="1"/>
</dbReference>
<dbReference type="PROSITE" id="PS50839">
    <property type="entry name" value="CHASE"/>
    <property type="match status" value="1"/>
</dbReference>
<dbReference type="Pfam" id="PF00512">
    <property type="entry name" value="HisKA"/>
    <property type="match status" value="1"/>
</dbReference>
<evidence type="ECO:0000256" key="5">
    <source>
        <dbReference type="ARBA" id="ARBA00022679"/>
    </source>
</evidence>
<dbReference type="CDD" id="cd16922">
    <property type="entry name" value="HATPase_EvgS-ArcB-TorS-like"/>
    <property type="match status" value="1"/>
</dbReference>
<dbReference type="Gene3D" id="1.10.287.130">
    <property type="match status" value="1"/>
</dbReference>
<dbReference type="SMART" id="SM00448">
    <property type="entry name" value="REC"/>
    <property type="match status" value="1"/>
</dbReference>
<dbReference type="SMART" id="SM00387">
    <property type="entry name" value="HATPase_c"/>
    <property type="match status" value="1"/>
</dbReference>
<keyword evidence="6 11" id="KW-0812">Transmembrane</keyword>
<dbReference type="Pfam" id="PF03924">
    <property type="entry name" value="CHASE"/>
    <property type="match status" value="1"/>
</dbReference>
<dbReference type="SUPFAM" id="SSF52172">
    <property type="entry name" value="CheY-like"/>
    <property type="match status" value="1"/>
</dbReference>
<dbReference type="InterPro" id="IPR005467">
    <property type="entry name" value="His_kinase_dom"/>
</dbReference>
<dbReference type="SUPFAM" id="SSF55874">
    <property type="entry name" value="ATPase domain of HSP90 chaperone/DNA topoisomerase II/histidine kinase"/>
    <property type="match status" value="1"/>
</dbReference>
<keyword evidence="9 11" id="KW-0472">Membrane</keyword>
<dbReference type="SUPFAM" id="SSF47384">
    <property type="entry name" value="Homodimeric domain of signal transducing histidine kinase"/>
    <property type="match status" value="1"/>
</dbReference>
<dbReference type="CDD" id="cd00082">
    <property type="entry name" value="HisKA"/>
    <property type="match status" value="1"/>
</dbReference>
<evidence type="ECO:0000256" key="4">
    <source>
        <dbReference type="ARBA" id="ARBA00022553"/>
    </source>
</evidence>
<dbReference type="SMART" id="SM01079">
    <property type="entry name" value="CHASE"/>
    <property type="match status" value="1"/>
</dbReference>
<dbReference type="PANTHER" id="PTHR43047:SF64">
    <property type="entry name" value="HISTIDINE KINASE CONTAINING CHEY-HOMOLOGOUS RECEIVER DOMAIN AND PAS DOMAIN-RELATED"/>
    <property type="match status" value="1"/>
</dbReference>
<dbReference type="InterPro" id="IPR004358">
    <property type="entry name" value="Sig_transdc_His_kin-like_C"/>
</dbReference>
<dbReference type="PROSITE" id="PS50109">
    <property type="entry name" value="HIS_KIN"/>
    <property type="match status" value="1"/>
</dbReference>
<feature type="transmembrane region" description="Helical" evidence="11">
    <location>
        <begin position="235"/>
        <end position="255"/>
    </location>
</feature>
<feature type="domain" description="CHASE" evidence="14">
    <location>
        <begin position="80"/>
        <end position="219"/>
    </location>
</feature>
<dbReference type="Pfam" id="PF02518">
    <property type="entry name" value="HATPase_c"/>
    <property type="match status" value="1"/>
</dbReference>
<reference evidence="15 16" key="1">
    <citation type="journal article" date="2016" name="BMC Genomics">
        <title>Combined genomic and structural analyses of a cultured magnetotactic bacterium reveals its niche adaptation to a dynamic environment.</title>
        <authorList>
            <person name="Araujo A.C."/>
            <person name="Morillo V."/>
            <person name="Cypriano J."/>
            <person name="Teixeira L.C."/>
            <person name="Leao P."/>
            <person name="Lyra S."/>
            <person name="Almeida L.G."/>
            <person name="Bazylinski D.A."/>
            <person name="Vasconcellos A.T."/>
            <person name="Abreu F."/>
            <person name="Lins U."/>
        </authorList>
    </citation>
    <scope>NUCLEOTIDE SEQUENCE [LARGE SCALE GENOMIC DNA]</scope>
    <source>
        <strain evidence="15 16">IT-1</strain>
    </source>
</reference>
<dbReference type="Proteomes" id="UP000194003">
    <property type="component" value="Unassembled WGS sequence"/>
</dbReference>
<evidence type="ECO:0000256" key="7">
    <source>
        <dbReference type="ARBA" id="ARBA00022777"/>
    </source>
</evidence>
<dbReference type="InterPro" id="IPR042240">
    <property type="entry name" value="CHASE_sf"/>
</dbReference>
<keyword evidence="8 11" id="KW-1133">Transmembrane helix</keyword>
<evidence type="ECO:0000256" key="8">
    <source>
        <dbReference type="ARBA" id="ARBA00022989"/>
    </source>
</evidence>
<keyword evidence="5" id="KW-0808">Transferase</keyword>
<dbReference type="Gene3D" id="3.40.50.2300">
    <property type="match status" value="1"/>
</dbReference>
<evidence type="ECO:0000256" key="3">
    <source>
        <dbReference type="ARBA" id="ARBA00012438"/>
    </source>
</evidence>
<dbReference type="GO" id="GO:0000155">
    <property type="term" value="F:phosphorelay sensor kinase activity"/>
    <property type="evidence" value="ECO:0007669"/>
    <property type="project" value="InterPro"/>
</dbReference>
<dbReference type="PRINTS" id="PR00344">
    <property type="entry name" value="BCTRLSENSOR"/>
</dbReference>
<dbReference type="Gene3D" id="3.30.450.350">
    <property type="entry name" value="CHASE domain"/>
    <property type="match status" value="1"/>
</dbReference>
<dbReference type="STRING" id="1434232.MAIT1_03996"/>
<dbReference type="AlphaFoldDB" id="A0A1Y2KBA4"/>
<dbReference type="InterPro" id="IPR006189">
    <property type="entry name" value="CHASE_dom"/>
</dbReference>
<gene>
    <name evidence="15" type="ORF">MAIT1_03996</name>
</gene>
<sequence>MWQEERRYQDALRVDVIDQLSTLRAQLEREINRHFHLTRGLIAYVQVHPDIDQADFHGIAAGLLRHNAYIRNIGLAPGDILKYVHPIQGNEKSIGLDYRANNAQWPAISRAIGQRRTVVAGPVNLVQGGVAFISRTPVYIPPQGGEPERYWGLASIVIDQQRLYQQAGLREVVGGVRVALRGRDGNGEQGDVFFGDAALFSGNAVRQTVHLPDGSWVLAGAPLAGWSQPSPHRTLMLFGSLILSLIMGLWIRWHLLVRHRYMERIQAADRSKNEFLANMSHEIRTPMNVILGMSELLLAEETDPRRKSYLETAHSAGEGLLSLINDILDIAKIEAGELEMHPTPLQIPTLVHAIARIFQQEASDKRLELITQLDDGLPEWVMGDAHRLRQVLINLVGNALKFTPAGQVAISVRRSGDICYRFAVTDTGIGIPADKLEHVFQPFSQADATITRRFGGSGLGLAICRDIVQKMGGKMAIESQEGAGSTIAFELPLPACPAPVEENPAHGIASETPIAPMGLSILVAEDSEDNVALLRAYTHKSPHRLTVVNNGRQAVDAFCENTFDLVLMDVQMPLMDGYAATQEIRNWERMRQRAPTPIWALSAHAYDEARNQSLRAGCDGHLTKPIKKRDLMAFLADIAARSDAPARNASPQQTSR</sequence>
<evidence type="ECO:0000256" key="9">
    <source>
        <dbReference type="ARBA" id="ARBA00023136"/>
    </source>
</evidence>
<keyword evidence="16" id="KW-1185">Reference proteome</keyword>
<protein>
    <recommendedName>
        <fullName evidence="3">histidine kinase</fullName>
        <ecNumber evidence="3">2.7.13.3</ecNumber>
    </recommendedName>
</protein>
<evidence type="ECO:0000313" key="16">
    <source>
        <dbReference type="Proteomes" id="UP000194003"/>
    </source>
</evidence>
<dbReference type="InterPro" id="IPR011006">
    <property type="entry name" value="CheY-like_superfamily"/>
</dbReference>
<proteinExistence type="predicted"/>
<accession>A0A1Y2KBA4</accession>
<dbReference type="EC" id="2.7.13.3" evidence="3"/>
<comment type="caution">
    <text evidence="15">The sequence shown here is derived from an EMBL/GenBank/DDBJ whole genome shotgun (WGS) entry which is preliminary data.</text>
</comment>
<evidence type="ECO:0000256" key="1">
    <source>
        <dbReference type="ARBA" id="ARBA00000085"/>
    </source>
</evidence>
<evidence type="ECO:0000259" key="13">
    <source>
        <dbReference type="PROSITE" id="PS50110"/>
    </source>
</evidence>
<evidence type="ECO:0000256" key="2">
    <source>
        <dbReference type="ARBA" id="ARBA00004370"/>
    </source>
</evidence>
<feature type="domain" description="Response regulatory" evidence="13">
    <location>
        <begin position="520"/>
        <end position="639"/>
    </location>
</feature>
<dbReference type="InterPro" id="IPR001789">
    <property type="entry name" value="Sig_transdc_resp-reg_receiver"/>
</dbReference>
<organism evidence="15 16">
    <name type="scientific">Magnetofaba australis IT-1</name>
    <dbReference type="NCBI Taxonomy" id="1434232"/>
    <lineage>
        <taxon>Bacteria</taxon>
        <taxon>Pseudomonadati</taxon>
        <taxon>Pseudomonadota</taxon>
        <taxon>Magnetococcia</taxon>
        <taxon>Magnetococcales</taxon>
        <taxon>Magnetococcaceae</taxon>
        <taxon>Magnetofaba</taxon>
    </lineage>
</organism>
<feature type="modified residue" description="4-aspartylphosphate" evidence="10">
    <location>
        <position position="569"/>
    </location>
</feature>
<comment type="subcellular location">
    <subcellularLocation>
        <location evidence="2">Membrane</location>
    </subcellularLocation>
</comment>
<feature type="domain" description="Histidine kinase" evidence="12">
    <location>
        <begin position="278"/>
        <end position="495"/>
    </location>
</feature>
<keyword evidence="7 15" id="KW-0418">Kinase</keyword>
<dbReference type="InterPro" id="IPR036890">
    <property type="entry name" value="HATPase_C_sf"/>
</dbReference>
<evidence type="ECO:0000256" key="10">
    <source>
        <dbReference type="PROSITE-ProRule" id="PRU00169"/>
    </source>
</evidence>
<dbReference type="Gene3D" id="3.30.565.10">
    <property type="entry name" value="Histidine kinase-like ATPase, C-terminal domain"/>
    <property type="match status" value="1"/>
</dbReference>
<dbReference type="PROSITE" id="PS50110">
    <property type="entry name" value="RESPONSE_REGULATORY"/>
    <property type="match status" value="1"/>
</dbReference>
<dbReference type="EMBL" id="LVJN01000015">
    <property type="protein sequence ID" value="OSM07095.1"/>
    <property type="molecule type" value="Genomic_DNA"/>
</dbReference>
<comment type="catalytic activity">
    <reaction evidence="1">
        <text>ATP + protein L-histidine = ADP + protein N-phospho-L-histidine.</text>
        <dbReference type="EC" id="2.7.13.3"/>
    </reaction>
</comment>
<dbReference type="Pfam" id="PF00072">
    <property type="entry name" value="Response_reg"/>
    <property type="match status" value="1"/>
</dbReference>
<dbReference type="InterPro" id="IPR003661">
    <property type="entry name" value="HisK_dim/P_dom"/>
</dbReference>
<dbReference type="GO" id="GO:0016020">
    <property type="term" value="C:membrane"/>
    <property type="evidence" value="ECO:0007669"/>
    <property type="project" value="UniProtKB-SubCell"/>
</dbReference>
<evidence type="ECO:0000259" key="14">
    <source>
        <dbReference type="PROSITE" id="PS50839"/>
    </source>
</evidence>
<dbReference type="InterPro" id="IPR003594">
    <property type="entry name" value="HATPase_dom"/>
</dbReference>
<dbReference type="InterPro" id="IPR036097">
    <property type="entry name" value="HisK_dim/P_sf"/>
</dbReference>
<evidence type="ECO:0000256" key="11">
    <source>
        <dbReference type="SAM" id="Phobius"/>
    </source>
</evidence>
<keyword evidence="4 10" id="KW-0597">Phosphoprotein</keyword>
<evidence type="ECO:0000259" key="12">
    <source>
        <dbReference type="PROSITE" id="PS50109"/>
    </source>
</evidence>
<dbReference type="SMART" id="SM00388">
    <property type="entry name" value="HisKA"/>
    <property type="match status" value="1"/>
</dbReference>
<dbReference type="PANTHER" id="PTHR43047">
    <property type="entry name" value="TWO-COMPONENT HISTIDINE PROTEIN KINASE"/>
    <property type="match status" value="1"/>
</dbReference>
<name>A0A1Y2KBA4_9PROT</name>